<evidence type="ECO:0000259" key="1">
    <source>
        <dbReference type="SMART" id="SM01321"/>
    </source>
</evidence>
<dbReference type="Pfam" id="PF01797">
    <property type="entry name" value="Y1_Tnp"/>
    <property type="match status" value="1"/>
</dbReference>
<dbReference type="PANTHER" id="PTHR33360">
    <property type="entry name" value="TRANSPOSASE FOR INSERTION SEQUENCE ELEMENT IS200"/>
    <property type="match status" value="1"/>
</dbReference>
<dbReference type="RefSeq" id="WP_338602548.1">
    <property type="nucleotide sequence ID" value="NZ_CP146016.1"/>
</dbReference>
<sequence>MKYKSTRHVKYLCNYHFVWIPKYRKALLEPITEELKQTLINIAQELGCDVLAIEIMPDHIHLFVNCPPRYAPSYLANYFKGKSARQILKKHPELKIKDGLWTRNYFVATAGNVSSETIKKYIERQKAKEDEEK</sequence>
<dbReference type="Proteomes" id="UP001432202">
    <property type="component" value="Chromosome"/>
</dbReference>
<dbReference type="GeneID" id="89335590"/>
<dbReference type="GO" id="GO:0003677">
    <property type="term" value="F:DNA binding"/>
    <property type="evidence" value="ECO:0007669"/>
    <property type="project" value="InterPro"/>
</dbReference>
<dbReference type="NCBIfam" id="NF033573">
    <property type="entry name" value="transpos_IS200"/>
    <property type="match status" value="1"/>
</dbReference>
<organism evidence="2 3">
    <name type="scientific">Sulfolobus tengchongensis</name>
    <dbReference type="NCBI Taxonomy" id="207809"/>
    <lineage>
        <taxon>Archaea</taxon>
        <taxon>Thermoproteota</taxon>
        <taxon>Thermoprotei</taxon>
        <taxon>Sulfolobales</taxon>
        <taxon>Sulfolobaceae</taxon>
        <taxon>Sulfolobus</taxon>
    </lineage>
</organism>
<dbReference type="EMBL" id="CP146016">
    <property type="protein sequence ID" value="WWQ60961.1"/>
    <property type="molecule type" value="Genomic_DNA"/>
</dbReference>
<protein>
    <submittedName>
        <fullName evidence="2">IS200/IS605 family transposase</fullName>
    </submittedName>
</protein>
<dbReference type="InterPro" id="IPR036515">
    <property type="entry name" value="Transposase_17_sf"/>
</dbReference>
<dbReference type="GO" id="GO:0006313">
    <property type="term" value="P:DNA transposition"/>
    <property type="evidence" value="ECO:0007669"/>
    <property type="project" value="InterPro"/>
</dbReference>
<accession>A0AAX4L1H7</accession>
<proteinExistence type="predicted"/>
<name>A0AAX4L1H7_9CREN</name>
<dbReference type="Gene3D" id="3.30.70.1290">
    <property type="entry name" value="Transposase IS200-like"/>
    <property type="match status" value="1"/>
</dbReference>
<keyword evidence="3" id="KW-1185">Reference proteome</keyword>
<gene>
    <name evidence="2" type="primary">tnpA</name>
    <name evidence="2" type="ORF">V6M85_02440</name>
</gene>
<dbReference type="SMART" id="SM01321">
    <property type="entry name" value="Y1_Tnp"/>
    <property type="match status" value="1"/>
</dbReference>
<dbReference type="SUPFAM" id="SSF143422">
    <property type="entry name" value="Transposase IS200-like"/>
    <property type="match status" value="1"/>
</dbReference>
<dbReference type="GO" id="GO:0004803">
    <property type="term" value="F:transposase activity"/>
    <property type="evidence" value="ECO:0007669"/>
    <property type="project" value="InterPro"/>
</dbReference>
<feature type="domain" description="Transposase IS200-like" evidence="1">
    <location>
        <begin position="10"/>
        <end position="125"/>
    </location>
</feature>
<dbReference type="AlphaFoldDB" id="A0AAX4L1H7"/>
<reference evidence="2 3" key="1">
    <citation type="submission" date="2024-02" db="EMBL/GenBank/DDBJ databases">
        <title>STSV induces naive adaptation in Sulfolobus.</title>
        <authorList>
            <person name="Xiang X."/>
            <person name="Song M."/>
        </authorList>
    </citation>
    <scope>NUCLEOTIDE SEQUENCE [LARGE SCALE GENOMIC DNA]</scope>
    <source>
        <strain evidence="2 3">RT2</strain>
    </source>
</reference>
<evidence type="ECO:0000313" key="3">
    <source>
        <dbReference type="Proteomes" id="UP001432202"/>
    </source>
</evidence>
<dbReference type="InterPro" id="IPR002686">
    <property type="entry name" value="Transposase_17"/>
</dbReference>
<dbReference type="PANTHER" id="PTHR33360:SF2">
    <property type="entry name" value="TRANSPOSASE FOR INSERTION SEQUENCE ELEMENT IS200"/>
    <property type="match status" value="1"/>
</dbReference>
<evidence type="ECO:0000313" key="2">
    <source>
        <dbReference type="EMBL" id="WWQ60961.1"/>
    </source>
</evidence>